<organism evidence="1 2">
    <name type="scientific">Chitinophaga nivalis</name>
    <dbReference type="NCBI Taxonomy" id="2991709"/>
    <lineage>
        <taxon>Bacteria</taxon>
        <taxon>Pseudomonadati</taxon>
        <taxon>Bacteroidota</taxon>
        <taxon>Chitinophagia</taxon>
        <taxon>Chitinophagales</taxon>
        <taxon>Chitinophagaceae</taxon>
        <taxon>Chitinophaga</taxon>
    </lineage>
</organism>
<evidence type="ECO:0000313" key="2">
    <source>
        <dbReference type="Proteomes" id="UP001207742"/>
    </source>
</evidence>
<dbReference type="RefSeq" id="WP_264730232.1">
    <property type="nucleotide sequence ID" value="NZ_JAPDNR010000001.1"/>
</dbReference>
<keyword evidence="2" id="KW-1185">Reference proteome</keyword>
<name>A0ABT3IKN1_9BACT</name>
<evidence type="ECO:0008006" key="3">
    <source>
        <dbReference type="Google" id="ProtNLM"/>
    </source>
</evidence>
<accession>A0ABT3IKN1</accession>
<comment type="caution">
    <text evidence="1">The sequence shown here is derived from an EMBL/GenBank/DDBJ whole genome shotgun (WGS) entry which is preliminary data.</text>
</comment>
<sequence length="223" mass="25690">MQQINEARLLSVKVIAGHTWHLKIIVLWPPAGEQIPGHVLPVFIGHPHESGVVLKKYPLWNYEPIHQVMDIAVSTVNDEVVLDWLRRLSPGDTVYFMNPEKVWAWEEEAAAYYLIGDVNALPFLYELSRELPFSKPSHSLIYAEVAGLFFPDVDRSYPFNYEVVYPYSAGKVVDCFKLNFTKAIPGSIVYLAGDELINQEFIRFFKEEWHFTEKQLKVATFVS</sequence>
<dbReference type="EMBL" id="JAPDNS010000001">
    <property type="protein sequence ID" value="MCW3484535.1"/>
    <property type="molecule type" value="Genomic_DNA"/>
</dbReference>
<protein>
    <recommendedName>
        <fullName evidence="3">Siderophore-interacting protein</fullName>
    </recommendedName>
</protein>
<reference evidence="1 2" key="1">
    <citation type="submission" date="2022-10" db="EMBL/GenBank/DDBJ databases">
        <title>Chitinophaga nivalis PC15 sp. nov., isolated from Pyeongchang county, South Korea.</title>
        <authorList>
            <person name="Trinh H.N."/>
        </authorList>
    </citation>
    <scope>NUCLEOTIDE SEQUENCE [LARGE SCALE GENOMIC DNA]</scope>
    <source>
        <strain evidence="1 2">PC14</strain>
    </source>
</reference>
<gene>
    <name evidence="1" type="ORF">OL497_11560</name>
</gene>
<proteinExistence type="predicted"/>
<evidence type="ECO:0000313" key="1">
    <source>
        <dbReference type="EMBL" id="MCW3484535.1"/>
    </source>
</evidence>
<dbReference type="Proteomes" id="UP001207742">
    <property type="component" value="Unassembled WGS sequence"/>
</dbReference>